<name>A0ACB9T3P9_HOLOL</name>
<proteinExistence type="predicted"/>
<accession>A0ACB9T3P9</accession>
<dbReference type="EMBL" id="CM043019">
    <property type="protein sequence ID" value="KAI4461442.1"/>
    <property type="molecule type" value="Genomic_DNA"/>
</dbReference>
<evidence type="ECO:0000313" key="2">
    <source>
        <dbReference type="Proteomes" id="UP001056778"/>
    </source>
</evidence>
<gene>
    <name evidence="1" type="ORF">MML48_5g00014160</name>
</gene>
<reference evidence="1" key="1">
    <citation type="submission" date="2022-04" db="EMBL/GenBank/DDBJ databases">
        <title>Chromosome-scale genome assembly of Holotrichia oblita Faldermann.</title>
        <authorList>
            <person name="Rongchong L."/>
        </authorList>
    </citation>
    <scope>NUCLEOTIDE SEQUENCE</scope>
    <source>
        <strain evidence="1">81SQS9</strain>
    </source>
</reference>
<dbReference type="Proteomes" id="UP001056778">
    <property type="component" value="Chromosome 5"/>
</dbReference>
<sequence length="200" mass="22513">MFRNECKEQKVENGELNLTFPLMFNPVTWDAHAFPVFFGGTEISEEGFIITVPSVQLVYFGNVDTKRLETKGAAWEDIFLDTVGDAQDNGLFKHIRIARFASRTLDHELEKNTRSVIPYFSSTFIIMAVFSIVTCMMTDWVRSKPWLGLLGNLSASMATLSAFGLCMYIGIDFIGINLAAPFLMIGMIIKLHTNSILQHD</sequence>
<comment type="caution">
    <text evidence="1">The sequence shown here is derived from an EMBL/GenBank/DDBJ whole genome shotgun (WGS) entry which is preliminary data.</text>
</comment>
<keyword evidence="2" id="KW-1185">Reference proteome</keyword>
<organism evidence="1 2">
    <name type="scientific">Holotrichia oblita</name>
    <name type="common">Chafer beetle</name>
    <dbReference type="NCBI Taxonomy" id="644536"/>
    <lineage>
        <taxon>Eukaryota</taxon>
        <taxon>Metazoa</taxon>
        <taxon>Ecdysozoa</taxon>
        <taxon>Arthropoda</taxon>
        <taxon>Hexapoda</taxon>
        <taxon>Insecta</taxon>
        <taxon>Pterygota</taxon>
        <taxon>Neoptera</taxon>
        <taxon>Endopterygota</taxon>
        <taxon>Coleoptera</taxon>
        <taxon>Polyphaga</taxon>
        <taxon>Scarabaeiformia</taxon>
        <taxon>Scarabaeidae</taxon>
        <taxon>Melolonthinae</taxon>
        <taxon>Holotrichia</taxon>
    </lineage>
</organism>
<evidence type="ECO:0000313" key="1">
    <source>
        <dbReference type="EMBL" id="KAI4461442.1"/>
    </source>
</evidence>
<protein>
    <submittedName>
        <fullName evidence="1">Patched-related</fullName>
    </submittedName>
</protein>